<dbReference type="InterPro" id="IPR011050">
    <property type="entry name" value="Pectin_lyase_fold/virulence"/>
</dbReference>
<dbReference type="AlphaFoldDB" id="A0A5J4THI3"/>
<accession>A0A5J4THI3</accession>
<comment type="caution">
    <text evidence="1">The sequence shown here is derived from an EMBL/GenBank/DDBJ whole genome shotgun (WGS) entry which is preliminary data.</text>
</comment>
<proteinExistence type="predicted"/>
<name>A0A5J4THI3_9EUKA</name>
<reference evidence="1 2" key="1">
    <citation type="submission" date="2019-03" db="EMBL/GenBank/DDBJ databases">
        <title>Single cell metagenomics reveals metabolic interactions within the superorganism composed of flagellate Streblomastix strix and complex community of Bacteroidetes bacteria on its surface.</title>
        <authorList>
            <person name="Treitli S.C."/>
            <person name="Kolisko M."/>
            <person name="Husnik F."/>
            <person name="Keeling P."/>
            <person name="Hampl V."/>
        </authorList>
    </citation>
    <scope>NUCLEOTIDE SEQUENCE [LARGE SCALE GENOMIC DNA]</scope>
    <source>
        <strain evidence="1">ST1C</strain>
    </source>
</reference>
<evidence type="ECO:0000313" key="2">
    <source>
        <dbReference type="Proteomes" id="UP000324800"/>
    </source>
</evidence>
<feature type="non-terminal residue" evidence="1">
    <location>
        <position position="426"/>
    </location>
</feature>
<protein>
    <submittedName>
        <fullName evidence="1">Uncharacterized protein</fullName>
    </submittedName>
</protein>
<dbReference type="Proteomes" id="UP000324800">
    <property type="component" value="Unassembled WGS sequence"/>
</dbReference>
<dbReference type="EMBL" id="SNRW01030569">
    <property type="protein sequence ID" value="KAA6357966.1"/>
    <property type="molecule type" value="Genomic_DNA"/>
</dbReference>
<organism evidence="1 2">
    <name type="scientific">Streblomastix strix</name>
    <dbReference type="NCBI Taxonomy" id="222440"/>
    <lineage>
        <taxon>Eukaryota</taxon>
        <taxon>Metamonada</taxon>
        <taxon>Preaxostyla</taxon>
        <taxon>Oxymonadida</taxon>
        <taxon>Streblomastigidae</taxon>
        <taxon>Streblomastix</taxon>
    </lineage>
</organism>
<feature type="non-terminal residue" evidence="1">
    <location>
        <position position="1"/>
    </location>
</feature>
<gene>
    <name evidence="1" type="ORF">EZS28_046507</name>
</gene>
<sequence>TIYCEDKFGSLSITQTNISQQLTSFINPPTVEQIRDQNNIEYGGGAIVIQNAQRLKFEECYFIQNQGWRTGVINIQQMSKNWISLDNQQEFISDTFEIRRCVFESNFANKDKSISQISYKTDIGNDIIFDYEYSKTDILSNIIQTNSSSIIPKTGSIHKQFAMSVFDQTLNAKLTFEVAYVSLEGTNQQTNTSGQQRTPYQTIEYANFHISSSQRLLQHLYVFPGNFTENCIFIGGQNVSITGTAQGLTDPKEQFSAQLDFPGPTEIHNSILTNEDLIQVYDGAVTLHTLVIRIDNSDESFSYPFSAIAIQGSKASASIEQCAFRTVNNKLALDKDFLSLDRGGNLTIRSTSVQKIIENYRPVLYIVVSETSQVTLQYVNITSCEIFESSSGVIHLQYYTGGTVTLDQCQFRYNIVVTYNYQGYKP</sequence>
<dbReference type="SUPFAM" id="SSF51126">
    <property type="entry name" value="Pectin lyase-like"/>
    <property type="match status" value="1"/>
</dbReference>
<evidence type="ECO:0000313" key="1">
    <source>
        <dbReference type="EMBL" id="KAA6357966.1"/>
    </source>
</evidence>